<dbReference type="InterPro" id="IPR022742">
    <property type="entry name" value="Hydrolase_4"/>
</dbReference>
<feature type="compositionally biased region" description="Polar residues" evidence="10">
    <location>
        <begin position="737"/>
        <end position="753"/>
    </location>
</feature>
<dbReference type="GO" id="GO:0003779">
    <property type="term" value="F:actin binding"/>
    <property type="evidence" value="ECO:0007669"/>
    <property type="project" value="UniProtKB-KW"/>
</dbReference>
<dbReference type="CTD" id="37201"/>
<feature type="transmembrane region" description="Helical" evidence="11">
    <location>
        <begin position="40"/>
        <end position="69"/>
    </location>
</feature>
<comment type="similarity">
    <text evidence="3">Belongs to the Ena/VASP family.</text>
</comment>
<evidence type="ECO:0000256" key="10">
    <source>
        <dbReference type="SAM" id="MobiDB-lite"/>
    </source>
</evidence>
<accession>A0A1W4WUJ1</accession>
<dbReference type="Pfam" id="PF08776">
    <property type="entry name" value="VASP_tetra"/>
    <property type="match status" value="1"/>
</dbReference>
<dbReference type="GO" id="GO:0017124">
    <property type="term" value="F:SH3 domain binding"/>
    <property type="evidence" value="ECO:0007669"/>
    <property type="project" value="UniProtKB-KW"/>
</dbReference>
<keyword evidence="5" id="KW-0597">Phosphoprotein</keyword>
<evidence type="ECO:0000256" key="11">
    <source>
        <dbReference type="SAM" id="Phobius"/>
    </source>
</evidence>
<dbReference type="Pfam" id="PF12146">
    <property type="entry name" value="Hydrolase_4"/>
    <property type="match status" value="1"/>
</dbReference>
<evidence type="ECO:0000256" key="5">
    <source>
        <dbReference type="ARBA" id="ARBA00022553"/>
    </source>
</evidence>
<feature type="compositionally biased region" description="Pro residues" evidence="10">
    <location>
        <begin position="630"/>
        <end position="639"/>
    </location>
</feature>
<dbReference type="PANTHER" id="PTHR11202:SF22">
    <property type="entry name" value="PROTEIN ENABLED"/>
    <property type="match status" value="1"/>
</dbReference>
<dbReference type="GO" id="GO:0005856">
    <property type="term" value="C:cytoskeleton"/>
    <property type="evidence" value="ECO:0007669"/>
    <property type="project" value="UniProtKB-SubCell"/>
</dbReference>
<reference evidence="14" key="1">
    <citation type="submission" date="2025-08" db="UniProtKB">
        <authorList>
            <consortium name="RefSeq"/>
        </authorList>
    </citation>
    <scope>IDENTIFICATION</scope>
    <source>
        <tissue evidence="14">Entire body</tissue>
    </source>
</reference>
<dbReference type="GO" id="GO:0030027">
    <property type="term" value="C:lamellipodium"/>
    <property type="evidence" value="ECO:0007669"/>
    <property type="project" value="UniProtKB-SubCell"/>
</dbReference>
<dbReference type="Proteomes" id="UP000192223">
    <property type="component" value="Unplaced"/>
</dbReference>
<dbReference type="STRING" id="224129.A0A1W4WUJ1"/>
<feature type="compositionally biased region" description="Low complexity" evidence="10">
    <location>
        <begin position="574"/>
        <end position="583"/>
    </location>
</feature>
<dbReference type="KEGG" id="apln:108736300"/>
<dbReference type="InterPro" id="IPR029058">
    <property type="entry name" value="AB_hydrolase_fold"/>
</dbReference>
<dbReference type="InterPro" id="IPR011993">
    <property type="entry name" value="PH-like_dom_sf"/>
</dbReference>
<keyword evidence="6" id="KW-0729">SH3-binding</keyword>
<evidence type="ECO:0000259" key="12">
    <source>
        <dbReference type="PROSITE" id="PS50229"/>
    </source>
</evidence>
<dbReference type="SUPFAM" id="SSF53474">
    <property type="entry name" value="alpha/beta-Hydrolases"/>
    <property type="match status" value="1"/>
</dbReference>
<evidence type="ECO:0000256" key="1">
    <source>
        <dbReference type="ARBA" id="ARBA00004245"/>
    </source>
</evidence>
<dbReference type="AlphaFoldDB" id="A0A1W4WUJ1"/>
<keyword evidence="4" id="KW-0963">Cytoplasm</keyword>
<dbReference type="RefSeq" id="XP_018324167.1">
    <property type="nucleotide sequence ID" value="XM_018468665.2"/>
</dbReference>
<name>A0A1W4WUJ1_AGRPL</name>
<sequence length="818" mass="90761">MDIYNSIEKSEGVPEGRILNSLQSTGNTSKRTELPKEVRICLIVVSSLLILSFLICIIAFVVIPVVFMYSIEFQRFAMFPAINDPQADYNNTEIYGKGIRNFYVTTNETENIVLGVWHLLPDSLVETLKENDSFDYDEALKNKTYNIILYFHGNSGNRISPLNTYEVLRQFFHVIAFDYRGYGDSTSAVMSEENVVEDCVELYKWLTKETNNTIYVWGHSLGSALATHTVAKLHCLGFVPFGLFLEAPFNNMAEEVIYHPMGKILSWLPWFKETIINPLMNNGFKFETDKTIAMVDCPVLILNAEDDDTVPSFLVKKLLIAAQDQRNFTYQGLVLHHEFPKHFGYGHQYIHRAPDLPNLISEQSIASARASVMVYDDVNKKWIPSGSSSGLSKVHIYQHTVQQTFRVVGRKLQDHEVVINCAIIKGLKYNQATSTFHQWRDSKHVYGLNFSSKEDADQFARAMFHSLEVLSNMVRQPQPPQQSYPPVISQPQQLPPQQQQQQQPQQLPQQPPQPPAQQQYDEDMGYRTMTREDVANLQERRISAAMMSPQQQTSPMTPQTNVPVAPALPFSLTSAPSPVSPSAGPGGHQRNSSVPPAPPPPPSGSSSGVPGLAPPVPSHAVGSLVNQTAAPPPPPPPPMNISRSQSSDGGEVNSLAAQLQNARLKRNNKNTPPPTENSGSSTSSGGSSNYGTLGRGGGSSMASMMDEMAKTLARRRAAVDKTTADKDEEESKAATWEKSNTLPNPSSKYSESPKSVRKRFGSASEETILKVNGLSDSLSLGPTELESLKNEIVKEIRKELGKMKQEILDAIKTELNRR</sequence>
<feature type="domain" description="WH1" evidence="12">
    <location>
        <begin position="356"/>
        <end position="470"/>
    </location>
</feature>
<protein>
    <submittedName>
        <fullName evidence="14">Protein enabled isoform X1</fullName>
    </submittedName>
</protein>
<dbReference type="Pfam" id="PF00568">
    <property type="entry name" value="WH1"/>
    <property type="match status" value="1"/>
</dbReference>
<proteinExistence type="inferred from homology"/>
<feature type="compositionally biased region" description="Low complexity" evidence="10">
    <location>
        <begin position="546"/>
        <end position="560"/>
    </location>
</feature>
<dbReference type="InterPro" id="IPR014885">
    <property type="entry name" value="VASP_tetra"/>
</dbReference>
<evidence type="ECO:0000256" key="6">
    <source>
        <dbReference type="ARBA" id="ARBA00023036"/>
    </source>
</evidence>
<comment type="subcellular location">
    <subcellularLocation>
        <location evidence="2">Cell projection</location>
        <location evidence="2">Lamellipodium</location>
    </subcellularLocation>
    <subcellularLocation>
        <location evidence="1">Cytoplasm</location>
        <location evidence="1">Cytoskeleton</location>
    </subcellularLocation>
</comment>
<dbReference type="InterPro" id="IPR038023">
    <property type="entry name" value="VASP_sf"/>
</dbReference>
<dbReference type="SUPFAM" id="SSF50729">
    <property type="entry name" value="PH domain-like"/>
    <property type="match status" value="1"/>
</dbReference>
<keyword evidence="9" id="KW-0966">Cell projection</keyword>
<feature type="compositionally biased region" description="Low complexity" evidence="10">
    <location>
        <begin position="676"/>
        <end position="689"/>
    </location>
</feature>
<evidence type="ECO:0000313" key="13">
    <source>
        <dbReference type="Proteomes" id="UP000192223"/>
    </source>
</evidence>
<dbReference type="InterPro" id="IPR000697">
    <property type="entry name" value="WH1/EVH1_dom"/>
</dbReference>
<evidence type="ECO:0000313" key="14">
    <source>
        <dbReference type="RefSeq" id="XP_018324167.1"/>
    </source>
</evidence>
<dbReference type="OrthoDB" id="31170at2759"/>
<dbReference type="FunFam" id="2.30.29.30:FF:000047">
    <property type="entry name" value="vasodilator-stimulated phosphoprotein isoform X2"/>
    <property type="match status" value="1"/>
</dbReference>
<dbReference type="SMART" id="SM00461">
    <property type="entry name" value="WH1"/>
    <property type="match status" value="1"/>
</dbReference>
<evidence type="ECO:0000256" key="3">
    <source>
        <dbReference type="ARBA" id="ARBA00009785"/>
    </source>
</evidence>
<keyword evidence="11" id="KW-1133">Transmembrane helix</keyword>
<feature type="region of interest" description="Disordered" evidence="10">
    <location>
        <begin position="546"/>
        <end position="785"/>
    </location>
</feature>
<dbReference type="CDD" id="cd01207">
    <property type="entry name" value="EVH1_Ena_VASP-like"/>
    <property type="match status" value="1"/>
</dbReference>
<dbReference type="GO" id="GO:0005829">
    <property type="term" value="C:cytosol"/>
    <property type="evidence" value="ECO:0007669"/>
    <property type="project" value="UniProtKB-ARBA"/>
</dbReference>
<feature type="compositionally biased region" description="Basic and acidic residues" evidence="10">
    <location>
        <begin position="717"/>
        <end position="732"/>
    </location>
</feature>
<evidence type="ECO:0000256" key="7">
    <source>
        <dbReference type="ARBA" id="ARBA00023203"/>
    </source>
</evidence>
<keyword evidence="8" id="KW-0206">Cytoskeleton</keyword>
<evidence type="ECO:0000256" key="9">
    <source>
        <dbReference type="ARBA" id="ARBA00023273"/>
    </source>
</evidence>
<dbReference type="FunCoup" id="A0A1W4WUJ1">
    <property type="interactions" value="191"/>
</dbReference>
<feature type="compositionally biased region" description="Low complexity" evidence="10">
    <location>
        <begin position="484"/>
        <end position="508"/>
    </location>
</feature>
<evidence type="ECO:0000256" key="8">
    <source>
        <dbReference type="ARBA" id="ARBA00023212"/>
    </source>
</evidence>
<dbReference type="GO" id="GO:0030054">
    <property type="term" value="C:cell junction"/>
    <property type="evidence" value="ECO:0007669"/>
    <property type="project" value="UniProtKB-ARBA"/>
</dbReference>
<gene>
    <name evidence="14" type="primary">LOC108736300</name>
</gene>
<keyword evidence="11" id="KW-0472">Membrane</keyword>
<organism evidence="13 14">
    <name type="scientific">Agrilus planipennis</name>
    <name type="common">Emerald ash borer</name>
    <name type="synonym">Agrilus marcopoli</name>
    <dbReference type="NCBI Taxonomy" id="224129"/>
    <lineage>
        <taxon>Eukaryota</taxon>
        <taxon>Metazoa</taxon>
        <taxon>Ecdysozoa</taxon>
        <taxon>Arthropoda</taxon>
        <taxon>Hexapoda</taxon>
        <taxon>Insecta</taxon>
        <taxon>Pterygota</taxon>
        <taxon>Neoptera</taxon>
        <taxon>Endopterygota</taxon>
        <taxon>Coleoptera</taxon>
        <taxon>Polyphaga</taxon>
        <taxon>Elateriformia</taxon>
        <taxon>Buprestoidea</taxon>
        <taxon>Buprestidae</taxon>
        <taxon>Agrilinae</taxon>
        <taxon>Agrilus</taxon>
    </lineage>
</organism>
<dbReference type="GeneID" id="108736300"/>
<dbReference type="PROSITE" id="PS50229">
    <property type="entry name" value="WH1"/>
    <property type="match status" value="1"/>
</dbReference>
<dbReference type="InterPro" id="IPR000156">
    <property type="entry name" value="Ran_bind_dom"/>
</dbReference>
<keyword evidence="7" id="KW-0009">Actin-binding</keyword>
<dbReference type="Gene3D" id="2.30.29.30">
    <property type="entry name" value="Pleckstrin-homology domain (PH domain)/Phosphotyrosine-binding domain (PTB)"/>
    <property type="match status" value="1"/>
</dbReference>
<dbReference type="Gene3D" id="1.20.5.1160">
    <property type="entry name" value="Vasodilator-stimulated phosphoprotein"/>
    <property type="match status" value="1"/>
</dbReference>
<evidence type="ECO:0000256" key="2">
    <source>
        <dbReference type="ARBA" id="ARBA00004510"/>
    </source>
</evidence>
<keyword evidence="11" id="KW-0812">Transmembrane</keyword>
<keyword evidence="13" id="KW-1185">Reference proteome</keyword>
<dbReference type="InParanoid" id="A0A1W4WUJ1"/>
<dbReference type="Gene3D" id="3.40.50.1820">
    <property type="entry name" value="alpha/beta hydrolase"/>
    <property type="match status" value="1"/>
</dbReference>
<evidence type="ECO:0000256" key="4">
    <source>
        <dbReference type="ARBA" id="ARBA00022490"/>
    </source>
</evidence>
<dbReference type="SUPFAM" id="SSF118370">
    <property type="entry name" value="Vasodilator-stimulated phosphoprotein, VASP, tetramerisation domain"/>
    <property type="match status" value="1"/>
</dbReference>
<feature type="region of interest" description="Disordered" evidence="10">
    <location>
        <begin position="476"/>
        <end position="521"/>
    </location>
</feature>
<dbReference type="PANTHER" id="PTHR11202">
    <property type="entry name" value="SPROUTY-RELATED, EVH1 DOMAIN-CONTAINING PROTEIN FAMILY MEMBER"/>
    <property type="match status" value="1"/>
</dbReference>
<dbReference type="SMART" id="SM00160">
    <property type="entry name" value="RanBD"/>
    <property type="match status" value="1"/>
</dbReference>